<dbReference type="RefSeq" id="YP_010751380.1">
    <property type="nucleotide sequence ID" value="NC_073368.1"/>
</dbReference>
<name>A0A649VL26_9CAUD</name>
<keyword evidence="2" id="KW-1185">Reference proteome</keyword>
<proteinExistence type="predicted"/>
<dbReference type="Proteomes" id="UP000425388">
    <property type="component" value="Segment"/>
</dbReference>
<dbReference type="EMBL" id="MN586020">
    <property type="protein sequence ID" value="QGJ92759.1"/>
    <property type="molecule type" value="Genomic_DNA"/>
</dbReference>
<organism evidence="1 2">
    <name type="scientific">Microbacterium phage Megan</name>
    <dbReference type="NCBI Taxonomy" id="2656551"/>
    <lineage>
        <taxon>Viruses</taxon>
        <taxon>Duplodnaviria</taxon>
        <taxon>Heunggongvirae</taxon>
        <taxon>Uroviricota</taxon>
        <taxon>Caudoviricetes</taxon>
        <taxon>Hodgkinviridae</taxon>
        <taxon>Meganvirus</taxon>
        <taxon>Meganvirus megan</taxon>
    </lineage>
</organism>
<evidence type="ECO:0000313" key="1">
    <source>
        <dbReference type="EMBL" id="QGJ92759.1"/>
    </source>
</evidence>
<sequence>MSTCTLGQGPFPYIEHPGPVIGYYTHGAIVPAWAVDLGLIRADEATVPVHPYRDAKA</sequence>
<dbReference type="GeneID" id="80005046"/>
<dbReference type="KEGG" id="vg:80005046"/>
<reference evidence="1 2" key="1">
    <citation type="submission" date="2019-10" db="EMBL/GenBank/DDBJ databases">
        <authorList>
            <person name="Abad L.A."/>
            <person name="AUll H.A."/>
            <person name="Garlena R.A."/>
            <person name="Russell D.A."/>
            <person name="Pope W.H."/>
            <person name="Jacobs-Sera D."/>
            <person name="Hatfull G.F."/>
        </authorList>
    </citation>
    <scope>NUCLEOTIDE SEQUENCE [LARGE SCALE GENOMIC DNA]</scope>
</reference>
<accession>A0A649VL26</accession>
<gene>
    <name evidence="1" type="primary">89</name>
    <name evidence="1" type="ORF">PBI_MEGAN_89</name>
</gene>
<protein>
    <submittedName>
        <fullName evidence="1">Uncharacterized protein</fullName>
    </submittedName>
</protein>
<evidence type="ECO:0000313" key="2">
    <source>
        <dbReference type="Proteomes" id="UP000425388"/>
    </source>
</evidence>